<evidence type="ECO:0000313" key="2">
    <source>
        <dbReference type="EMBL" id="MBB3775728.1"/>
    </source>
</evidence>
<proteinExistence type="predicted"/>
<sequence>MSTGQIARSGKVAGWNVVRSPIQAHLQLVFGTRSNRNGKPQGLEVTGVLIPRMAVASVHALSWRRHAGGFGQRQVSSLSGESDAMSPDRPRTWPNGRAAETAKAPKPPRFRSVKERGLGRANAQGGENRQASAGRWTQLAGAKPDAGASAGDEALATPVARPGSERLDIGRQVWPGAKGCRRFAGRIMSEGHPHAGESGVGSNAGPICIVRRRQIRPLASPFARVAGHQSRAGMAAG</sequence>
<organism evidence="2 3">
    <name type="scientific">Erythrobacter ramosus</name>
    <dbReference type="NCBI Taxonomy" id="35811"/>
    <lineage>
        <taxon>Bacteria</taxon>
        <taxon>Pseudomonadati</taxon>
        <taxon>Pseudomonadota</taxon>
        <taxon>Alphaproteobacteria</taxon>
        <taxon>Sphingomonadales</taxon>
        <taxon>Erythrobacteraceae</taxon>
        <taxon>Erythrobacter/Porphyrobacter group</taxon>
        <taxon>Erythrobacter</taxon>
    </lineage>
</organism>
<protein>
    <submittedName>
        <fullName evidence="2">Uncharacterized protein</fullName>
    </submittedName>
</protein>
<gene>
    <name evidence="2" type="ORF">FHS52_001697</name>
</gene>
<dbReference type="Proteomes" id="UP000548685">
    <property type="component" value="Unassembled WGS sequence"/>
</dbReference>
<evidence type="ECO:0000256" key="1">
    <source>
        <dbReference type="SAM" id="MobiDB-lite"/>
    </source>
</evidence>
<comment type="caution">
    <text evidence="2">The sequence shown here is derived from an EMBL/GenBank/DDBJ whole genome shotgun (WGS) entry which is preliminary data.</text>
</comment>
<evidence type="ECO:0000313" key="3">
    <source>
        <dbReference type="Proteomes" id="UP000548685"/>
    </source>
</evidence>
<feature type="region of interest" description="Disordered" evidence="1">
    <location>
        <begin position="70"/>
        <end position="162"/>
    </location>
</feature>
<keyword evidence="3" id="KW-1185">Reference proteome</keyword>
<accession>A0ABR6HYI5</accession>
<name>A0ABR6HYI5_9SPHN</name>
<dbReference type="EMBL" id="JACICE010000002">
    <property type="protein sequence ID" value="MBB3775728.1"/>
    <property type="molecule type" value="Genomic_DNA"/>
</dbReference>
<reference evidence="2 3" key="1">
    <citation type="submission" date="2020-08" db="EMBL/GenBank/DDBJ databases">
        <title>Genomic Encyclopedia of Type Strains, Phase IV (KMG-IV): sequencing the most valuable type-strain genomes for metagenomic binning, comparative biology and taxonomic classification.</title>
        <authorList>
            <person name="Goeker M."/>
        </authorList>
    </citation>
    <scope>NUCLEOTIDE SEQUENCE [LARGE SCALE GENOMIC DNA]</scope>
    <source>
        <strain evidence="2 3">DSM 8510</strain>
    </source>
</reference>